<name>A0A7M7N775_STRPU</name>
<protein>
    <recommendedName>
        <fullName evidence="3">VWFA domain-containing protein</fullName>
    </recommendedName>
</protein>
<keyword evidence="5" id="KW-1185">Reference proteome</keyword>
<feature type="region of interest" description="Disordered" evidence="1">
    <location>
        <begin position="749"/>
        <end position="773"/>
    </location>
</feature>
<feature type="compositionally biased region" description="Polar residues" evidence="1">
    <location>
        <begin position="822"/>
        <end position="833"/>
    </location>
</feature>
<evidence type="ECO:0000259" key="3">
    <source>
        <dbReference type="PROSITE" id="PS50234"/>
    </source>
</evidence>
<dbReference type="Gene3D" id="3.40.50.410">
    <property type="entry name" value="von Willebrand factor, type A domain"/>
    <property type="match status" value="1"/>
</dbReference>
<dbReference type="OMA" id="SKEPEPW"/>
<dbReference type="OrthoDB" id="6338658at2759"/>
<accession>A0A7M7N775</accession>
<sequence length="917" mass="98563">MPDSSPCQSHPNSGPDSDCRFVPDTSGQTATASLLFGTKDAHIHSIEEFCSDDRSDPNNLHNPEAPNLMNIKCSGDSAWKVMTERTTDFTAGIQPVSNTTPTFDVIQLSTIRSVVLVLDISGSMRGSRFDRMIQSSTDYIMNVIPDGSKLGIVVFNSTSEIRANLTDITDAASRQSLVNVLPPSAGGGTCIGCGILSAIQVLGSYARGGYILLLSDGIEGGPIFIRDTYDDIANSSVIIDTITISSSADQQMEDLSTMTSGISSFCSDSGTGTCLIQAFQSTITERPGVGVGTVPIQIYSSEIVIEIYPGLEVVPVIIDSALGNETVITVIWTTSSLISVVVTGPDGTRVDEYDQRYNIDPSTKIVTINLPLAQPGRWNVTIHNTRVATEYASVAVTSKPSTEEYKPVTVTVLLGSREVDFSQTPALAIYTQVQQDYQPVLNADVTAIISDSSSSTTTMTLLDNGSGSDLFKDDGTYSGFFLNFTSDGRYNVKVNVLGYDGVVEIAEKGRSRRSAQVEVETVTEPSFMRTASGGVFKVQSYTPNAPDTLPPSRIQDLVYTSFSYDNSTVTLRWTAVGDDMDQGTAYSYELRYSTNFSEVRDNFDNSNRVTQDQLVYGNLSHINPPGVIESVTITLPEKGEDIVYYFAIRAWDEAGNIGQLSNIASLSIRFIPLAVTSTVDPTVLATDALTEIGTVLDQTELITNLDTLGTTEATSEVTATSSDMLTLNTVTPDGRSSTQVLTTEDVFTTLQGPRNTPGEITTENRPTTTDASIPRTSELLSTTGVLTSNNPGGPLITSTIDPSTTTLQQNLETTEAKEPTPSERSQTTLQQDPETTEAKEPTGQEDQALIIGLSCALGAVSIVAGVSLMYIYYLKHSLTQVKPTTPPKSAWTQQQGLPDVEMVQQSPTYDNPTFSTA</sequence>
<evidence type="ECO:0000256" key="1">
    <source>
        <dbReference type="SAM" id="MobiDB-lite"/>
    </source>
</evidence>
<dbReference type="Pfam" id="PF08434">
    <property type="entry name" value="CLCA"/>
    <property type="match status" value="1"/>
</dbReference>
<keyword evidence="2" id="KW-1133">Transmembrane helix</keyword>
<dbReference type="PANTHER" id="PTHR10579">
    <property type="entry name" value="CALCIUM-ACTIVATED CHLORIDE CHANNEL REGULATOR"/>
    <property type="match status" value="1"/>
</dbReference>
<dbReference type="Gene3D" id="2.60.40.10">
    <property type="entry name" value="Immunoglobulins"/>
    <property type="match status" value="1"/>
</dbReference>
<feature type="compositionally biased region" description="Polar residues" evidence="1">
    <location>
        <begin position="903"/>
        <end position="917"/>
    </location>
</feature>
<dbReference type="Proteomes" id="UP000007110">
    <property type="component" value="Unassembled WGS sequence"/>
</dbReference>
<reference evidence="4" key="2">
    <citation type="submission" date="2021-01" db="UniProtKB">
        <authorList>
            <consortium name="EnsemblMetazoa"/>
        </authorList>
    </citation>
    <scope>IDENTIFICATION</scope>
</reference>
<keyword evidence="2" id="KW-0812">Transmembrane</keyword>
<evidence type="ECO:0000313" key="5">
    <source>
        <dbReference type="Proteomes" id="UP000007110"/>
    </source>
</evidence>
<dbReference type="EnsemblMetazoa" id="XM_030976346">
    <property type="protein sequence ID" value="XP_030832206"/>
    <property type="gene ID" value="LOC105443793"/>
</dbReference>
<dbReference type="InterPro" id="IPR013783">
    <property type="entry name" value="Ig-like_fold"/>
</dbReference>
<reference evidence="5" key="1">
    <citation type="submission" date="2015-02" db="EMBL/GenBank/DDBJ databases">
        <title>Genome sequencing for Strongylocentrotus purpuratus.</title>
        <authorList>
            <person name="Murali S."/>
            <person name="Liu Y."/>
            <person name="Vee V."/>
            <person name="English A."/>
            <person name="Wang M."/>
            <person name="Skinner E."/>
            <person name="Han Y."/>
            <person name="Muzny D.M."/>
            <person name="Worley K.C."/>
            <person name="Gibbs R.A."/>
        </authorList>
    </citation>
    <scope>NUCLEOTIDE SEQUENCE</scope>
</reference>
<dbReference type="GeneID" id="105443793"/>
<dbReference type="Pfam" id="PF00092">
    <property type="entry name" value="VWA"/>
    <property type="match status" value="1"/>
</dbReference>
<proteinExistence type="predicted"/>
<evidence type="ECO:0000256" key="2">
    <source>
        <dbReference type="SAM" id="Phobius"/>
    </source>
</evidence>
<keyword evidence="2" id="KW-0472">Membrane</keyword>
<evidence type="ECO:0000313" key="4">
    <source>
        <dbReference type="EnsemblMetazoa" id="XP_030832206"/>
    </source>
</evidence>
<feature type="region of interest" description="Disordered" evidence="1">
    <location>
        <begin position="883"/>
        <end position="917"/>
    </location>
</feature>
<dbReference type="KEGG" id="spu:105443793"/>
<feature type="domain" description="VWFA" evidence="3">
    <location>
        <begin position="113"/>
        <end position="283"/>
    </location>
</feature>
<feature type="transmembrane region" description="Helical" evidence="2">
    <location>
        <begin position="849"/>
        <end position="873"/>
    </location>
</feature>
<dbReference type="AlphaFoldDB" id="A0A7M7N775"/>
<dbReference type="PANTHER" id="PTHR10579:SF177">
    <property type="entry name" value="CALCIUM-ACTIVATED CHLORIDE CHANNEL REGULATOR 4-LIKE PROTEIN"/>
    <property type="match status" value="1"/>
</dbReference>
<organism evidence="4 5">
    <name type="scientific">Strongylocentrotus purpuratus</name>
    <name type="common">Purple sea urchin</name>
    <dbReference type="NCBI Taxonomy" id="7668"/>
    <lineage>
        <taxon>Eukaryota</taxon>
        <taxon>Metazoa</taxon>
        <taxon>Echinodermata</taxon>
        <taxon>Eleutherozoa</taxon>
        <taxon>Echinozoa</taxon>
        <taxon>Echinoidea</taxon>
        <taxon>Euechinoidea</taxon>
        <taxon>Echinacea</taxon>
        <taxon>Camarodonta</taxon>
        <taxon>Echinidea</taxon>
        <taxon>Strongylocentrotidae</taxon>
        <taxon>Strongylocentrotus</taxon>
    </lineage>
</organism>
<dbReference type="InterPro" id="IPR002035">
    <property type="entry name" value="VWF_A"/>
</dbReference>
<dbReference type="PROSITE" id="PS50234">
    <property type="entry name" value="VWFA"/>
    <property type="match status" value="1"/>
</dbReference>
<dbReference type="SMART" id="SM00327">
    <property type="entry name" value="VWA"/>
    <property type="match status" value="1"/>
</dbReference>
<dbReference type="RefSeq" id="XP_030832206.1">
    <property type="nucleotide sequence ID" value="XM_030976346.1"/>
</dbReference>
<dbReference type="InterPro" id="IPR036465">
    <property type="entry name" value="vWFA_dom_sf"/>
</dbReference>
<dbReference type="InterPro" id="IPR051266">
    <property type="entry name" value="CLCR"/>
</dbReference>
<dbReference type="InterPro" id="IPR013642">
    <property type="entry name" value="CLCA_N"/>
</dbReference>
<dbReference type="InParanoid" id="A0A7M7N775"/>
<feature type="region of interest" description="Disordered" evidence="1">
    <location>
        <begin position="811"/>
        <end position="844"/>
    </location>
</feature>
<dbReference type="SUPFAM" id="SSF53300">
    <property type="entry name" value="vWA-like"/>
    <property type="match status" value="1"/>
</dbReference>
<dbReference type="CDD" id="cd00198">
    <property type="entry name" value="vWFA"/>
    <property type="match status" value="1"/>
</dbReference>